<dbReference type="EMBL" id="JABWRJ010000026">
    <property type="protein sequence ID" value="MBC3447708.1"/>
    <property type="molecule type" value="Genomic_DNA"/>
</dbReference>
<dbReference type="Pfam" id="PF06958">
    <property type="entry name" value="Pyocin_S"/>
    <property type="match status" value="1"/>
</dbReference>
<gene>
    <name evidence="6" type="ORF">HU751_18170</name>
</gene>
<evidence type="ECO:0000256" key="2">
    <source>
        <dbReference type="ARBA" id="ARBA00023022"/>
    </source>
</evidence>
<keyword evidence="3" id="KW-0078">Bacteriocin</keyword>
<dbReference type="InterPro" id="IPR003060">
    <property type="entry name" value="Pyocin_killer"/>
</dbReference>
<evidence type="ECO:0000313" key="6">
    <source>
        <dbReference type="EMBL" id="MBC3447708.1"/>
    </source>
</evidence>
<evidence type="ECO:0000256" key="4">
    <source>
        <dbReference type="SAM" id="MobiDB-lite"/>
    </source>
</evidence>
<reference evidence="6" key="2">
    <citation type="submission" date="2020-07" db="EMBL/GenBank/DDBJ databases">
        <authorList>
            <person name="Lood C."/>
            <person name="Girard L."/>
        </authorList>
    </citation>
    <scope>NUCLEOTIDE SEQUENCE</scope>
    <source>
        <strain evidence="6">BW13M1</strain>
    </source>
</reference>
<name>A0A923GDG6_9PSED</name>
<feature type="domain" description="Pyosin/cloacin translocation" evidence="5">
    <location>
        <begin position="177"/>
        <end position="317"/>
    </location>
</feature>
<dbReference type="AlphaFoldDB" id="A0A923GDG6"/>
<keyword evidence="2" id="KW-0044">Antibiotic</keyword>
<dbReference type="GO" id="GO:0005102">
    <property type="term" value="F:signaling receptor binding"/>
    <property type="evidence" value="ECO:0007669"/>
    <property type="project" value="InterPro"/>
</dbReference>
<dbReference type="GO" id="GO:0042742">
    <property type="term" value="P:defense response to bacterium"/>
    <property type="evidence" value="ECO:0007669"/>
    <property type="project" value="UniProtKB-KW"/>
</dbReference>
<evidence type="ECO:0000256" key="3">
    <source>
        <dbReference type="ARBA" id="ARBA00023048"/>
    </source>
</evidence>
<dbReference type="InterPro" id="IPR016128">
    <property type="entry name" value="Pyosin/cloacin_T_dom"/>
</dbReference>
<proteinExistence type="predicted"/>
<feature type="region of interest" description="Disordered" evidence="4">
    <location>
        <begin position="247"/>
        <end position="271"/>
    </location>
</feature>
<keyword evidence="1" id="KW-0929">Antimicrobial</keyword>
<dbReference type="PRINTS" id="PR01300">
    <property type="entry name" value="PYOCINKILLER"/>
</dbReference>
<feature type="compositionally biased region" description="Low complexity" evidence="4">
    <location>
        <begin position="257"/>
        <end position="267"/>
    </location>
</feature>
<dbReference type="InterPro" id="IPR036302">
    <property type="entry name" value="Pyosin/cloacin_T_dom_sf"/>
</dbReference>
<protein>
    <submittedName>
        <fullName evidence="6">S-type pyocin domain-containing protein</fullName>
    </submittedName>
</protein>
<organism evidence="6">
    <name type="scientific">Pseudomonas peradeniyensis</name>
    <dbReference type="NCBI Taxonomy" id="2745488"/>
    <lineage>
        <taxon>Bacteria</taxon>
        <taxon>Pseudomonadati</taxon>
        <taxon>Pseudomonadota</taxon>
        <taxon>Gammaproteobacteria</taxon>
        <taxon>Pseudomonadales</taxon>
        <taxon>Pseudomonadaceae</taxon>
        <taxon>Pseudomonas</taxon>
    </lineage>
</organism>
<reference evidence="6" key="1">
    <citation type="journal article" date="2020" name="Microorganisms">
        <title>Reliable Identification of Environmental Pseudomonas Isolates Using the rpoD Gene.</title>
        <authorList>
            <consortium name="The Broad Institute Genome Sequencing Platform"/>
            <person name="Girard L."/>
            <person name="Lood C."/>
            <person name="Rokni-Zadeh H."/>
            <person name="van Noort V."/>
            <person name="Lavigne R."/>
            <person name="De Mot R."/>
        </authorList>
    </citation>
    <scope>NUCLEOTIDE SEQUENCE</scope>
    <source>
        <strain evidence="6">BW13M1</strain>
    </source>
</reference>
<comment type="caution">
    <text evidence="6">The sequence shown here is derived from an EMBL/GenBank/DDBJ whole genome shotgun (WGS) entry which is preliminary data.</text>
</comment>
<accession>A0A923GDG6</accession>
<dbReference type="GO" id="GO:0031640">
    <property type="term" value="P:killing of cells of another organism"/>
    <property type="evidence" value="ECO:0007669"/>
    <property type="project" value="UniProtKB-KW"/>
</dbReference>
<dbReference type="GO" id="GO:0004519">
    <property type="term" value="F:endonuclease activity"/>
    <property type="evidence" value="ECO:0007669"/>
    <property type="project" value="InterPro"/>
</dbReference>
<evidence type="ECO:0000256" key="1">
    <source>
        <dbReference type="ARBA" id="ARBA00022529"/>
    </source>
</evidence>
<dbReference type="SUPFAM" id="SSF69369">
    <property type="entry name" value="Cloacin translocation domain"/>
    <property type="match status" value="1"/>
</dbReference>
<dbReference type="GO" id="GO:0019835">
    <property type="term" value="P:cytolysis"/>
    <property type="evidence" value="ECO:0007669"/>
    <property type="project" value="InterPro"/>
</dbReference>
<sequence length="465" mass="50840">MNYNGQDPTVFNPIRTQPGFRWRDALDYKFNELNWERSYEAFYDARLYKHALSLLDKHLANVKAEIKRLAEQTVLQPFDHSTYRLTANGVPAVTLPGLGTIPVAQTATVLRQGIADAVSALGRLALAGPGASIATFLTLVTYSTPTASEKQDRIPERFRFALGVNADQLGLAAGTNLQQIAASQGSVELPWRLINRILNDGHVGVSVAKADGMNVSKSVPVRSAAFDPKSGLYTAVLPSRAHDRPAITLTWTPSTPPGNHSSSSSTPAVPPPVPVYNGVELKPQVIKPEVYPGILPDVSDLIITFPADAGLPAVYVMFSNPYGETNAKGRYSGRAFNTEKAGGPILDLDWRSAVIDQAGVSAVKLHTARFGESPDNTVMIDRLERILKGTLKISDTDKRFYTHELRELERYRALGVKDGERPDNLAEVWNNTHTATLEDYKINERTQPLYTAEAEEAYFKGAGGQ</sequence>
<evidence type="ECO:0000259" key="5">
    <source>
        <dbReference type="Pfam" id="PF06958"/>
    </source>
</evidence>